<accession>A0A174VNN2</accession>
<evidence type="ECO:0000313" key="2">
    <source>
        <dbReference type="Proteomes" id="UP000095725"/>
    </source>
</evidence>
<dbReference type="RefSeq" id="WP_004293528.1">
    <property type="nucleotide sequence ID" value="NZ_CAXKYF010000013.1"/>
</dbReference>
<dbReference type="GeneID" id="77850129"/>
<protein>
    <submittedName>
        <fullName evidence="1">Uncharacterized protein</fullName>
    </submittedName>
</protein>
<dbReference type="Proteomes" id="UP000095725">
    <property type="component" value="Unassembled WGS sequence"/>
</dbReference>
<dbReference type="EMBL" id="CZBL01000011">
    <property type="protein sequence ID" value="CUQ34007.1"/>
    <property type="molecule type" value="Genomic_DNA"/>
</dbReference>
<evidence type="ECO:0000313" key="1">
    <source>
        <dbReference type="EMBL" id="CUQ34007.1"/>
    </source>
</evidence>
<name>A0A174VNN2_9BACE</name>
<dbReference type="AlphaFoldDB" id="A0A174VNN2"/>
<gene>
    <name evidence="1" type="ORF">ERS852558_02692</name>
</gene>
<organism evidence="1 2">
    <name type="scientific">Bacteroides caccae</name>
    <dbReference type="NCBI Taxonomy" id="47678"/>
    <lineage>
        <taxon>Bacteria</taxon>
        <taxon>Pseudomonadati</taxon>
        <taxon>Bacteroidota</taxon>
        <taxon>Bacteroidia</taxon>
        <taxon>Bacteroidales</taxon>
        <taxon>Bacteroidaceae</taxon>
        <taxon>Bacteroides</taxon>
    </lineage>
</organism>
<proteinExistence type="predicted"/>
<sequence>MTSGEKALYHSIIEQLKDKELSDSQKDNFVKKLDELFKSMNDQSKEFQLNSIL</sequence>
<reference evidence="1 2" key="1">
    <citation type="submission" date="2015-09" db="EMBL/GenBank/DDBJ databases">
        <authorList>
            <consortium name="Pathogen Informatics"/>
        </authorList>
    </citation>
    <scope>NUCLEOTIDE SEQUENCE [LARGE SCALE GENOMIC DNA]</scope>
    <source>
        <strain evidence="1 2">2789STDY5834946</strain>
    </source>
</reference>